<dbReference type="Proteomes" id="UP000002943">
    <property type="component" value="Unassembled WGS sequence"/>
</dbReference>
<gene>
    <name evidence="2" type="ORF">VIBC2010_05945</name>
</gene>
<dbReference type="RefSeq" id="WP_009602399.1">
    <property type="nucleotide sequence ID" value="NZ_AEIU01000089.1"/>
</dbReference>
<accession>E3BMP6</accession>
<keyword evidence="1" id="KW-0175">Coiled coil</keyword>
<dbReference type="EMBL" id="AEIU01000089">
    <property type="protein sequence ID" value="EFP95673.1"/>
    <property type="molecule type" value="Genomic_DNA"/>
</dbReference>
<dbReference type="OrthoDB" id="8525200at2"/>
<evidence type="ECO:0000313" key="3">
    <source>
        <dbReference type="Proteomes" id="UP000002943"/>
    </source>
</evidence>
<keyword evidence="3" id="KW-1185">Reference proteome</keyword>
<organism evidence="2 3">
    <name type="scientific">Vibrio caribbeanicus ATCC BAA-2122</name>
    <dbReference type="NCBI Taxonomy" id="796620"/>
    <lineage>
        <taxon>Bacteria</taxon>
        <taxon>Pseudomonadati</taxon>
        <taxon>Pseudomonadota</taxon>
        <taxon>Gammaproteobacteria</taxon>
        <taxon>Vibrionales</taxon>
        <taxon>Vibrionaceae</taxon>
        <taxon>Vibrio</taxon>
    </lineage>
</organism>
<comment type="caution">
    <text evidence="2">The sequence shown here is derived from an EMBL/GenBank/DDBJ whole genome shotgun (WGS) entry which is preliminary data.</text>
</comment>
<name>E3BMP6_9VIBR</name>
<dbReference type="InterPro" id="IPR029016">
    <property type="entry name" value="GAF-like_dom_sf"/>
</dbReference>
<evidence type="ECO:0000313" key="2">
    <source>
        <dbReference type="EMBL" id="EFP95673.1"/>
    </source>
</evidence>
<dbReference type="Pfam" id="PF04340">
    <property type="entry name" value="DUF484"/>
    <property type="match status" value="1"/>
</dbReference>
<sequence length="233" mass="26757">MAHNTIEVLSDQAVVDYLTEHPDFFTQHSYLLDKLDLSQRHQGTVSLVHMQLSRQRQRIDELEEEISALMSLAKSNDRTFHAFMSLQEKILQCDNLSSVIRSIEEMASSLELHAYVRLINSEQKPNLLNENYQRFAIRHLNGKGTYLGRLRKVDRELLLSESDVYPELGSYAVIPLHRTTLQGVLIFSSQDGGHFEPSMDTLFLRHLALTLSNLIDTLPWQSDNHDRIISPSS</sequence>
<proteinExistence type="predicted"/>
<dbReference type="eggNOG" id="COG3159">
    <property type="taxonomic scope" value="Bacteria"/>
</dbReference>
<dbReference type="STRING" id="796620.VIBC2010_05945"/>
<feature type="coiled-coil region" evidence="1">
    <location>
        <begin position="45"/>
        <end position="79"/>
    </location>
</feature>
<reference evidence="2 3" key="1">
    <citation type="journal article" date="2012" name="Int. J. Syst. Evol. Microbiol.">
        <title>Vibrio caribbeanicus sp. nov., isolated from the marine sponge Scleritoderma cyanea.</title>
        <authorList>
            <person name="Hoffmann M."/>
            <person name="Monday S.R."/>
            <person name="Allard M.W."/>
            <person name="Strain E.A."/>
            <person name="Whittaker P."/>
            <person name="Naum M."/>
            <person name="McCarthy P.J."/>
            <person name="Lopez J.V."/>
            <person name="Fischer M."/>
            <person name="Brown E.W."/>
        </authorList>
    </citation>
    <scope>NUCLEOTIDE SEQUENCE [LARGE SCALE GENOMIC DNA]</scope>
    <source>
        <strain evidence="2 3">ATCC BAA-2122</strain>
    </source>
</reference>
<evidence type="ECO:0008006" key="4">
    <source>
        <dbReference type="Google" id="ProtNLM"/>
    </source>
</evidence>
<dbReference type="InterPro" id="IPR007435">
    <property type="entry name" value="DUF484"/>
</dbReference>
<dbReference type="AlphaFoldDB" id="E3BMP6"/>
<evidence type="ECO:0000256" key="1">
    <source>
        <dbReference type="SAM" id="Coils"/>
    </source>
</evidence>
<dbReference type="PANTHER" id="PTHR38765">
    <property type="entry name" value="DUF484 DOMAIN-CONTAINING PROTEIN"/>
    <property type="match status" value="1"/>
</dbReference>
<dbReference type="PANTHER" id="PTHR38765:SF1">
    <property type="entry name" value="DUF484 DOMAIN-CONTAINING PROTEIN"/>
    <property type="match status" value="1"/>
</dbReference>
<dbReference type="Gene3D" id="3.30.450.40">
    <property type="match status" value="1"/>
</dbReference>
<protein>
    <recommendedName>
        <fullName evidence="4">3',5'-cyclic-nucleotide phosphodiesterase</fullName>
    </recommendedName>
</protein>